<keyword evidence="2 5" id="KW-0812">Transmembrane</keyword>
<evidence type="ECO:0000256" key="2">
    <source>
        <dbReference type="ARBA" id="ARBA00022692"/>
    </source>
</evidence>
<dbReference type="InterPro" id="IPR010652">
    <property type="entry name" value="DUF1232"/>
</dbReference>
<organism evidence="7 8">
    <name type="scientific">Streptacidiphilus cavernicola</name>
    <dbReference type="NCBI Taxonomy" id="3342716"/>
    <lineage>
        <taxon>Bacteria</taxon>
        <taxon>Bacillati</taxon>
        <taxon>Actinomycetota</taxon>
        <taxon>Actinomycetes</taxon>
        <taxon>Kitasatosporales</taxon>
        <taxon>Streptomycetaceae</taxon>
        <taxon>Streptacidiphilus</taxon>
    </lineage>
</organism>
<dbReference type="Proteomes" id="UP001592528">
    <property type="component" value="Unassembled WGS sequence"/>
</dbReference>
<dbReference type="Pfam" id="PF06803">
    <property type="entry name" value="DUF1232"/>
    <property type="match status" value="1"/>
</dbReference>
<evidence type="ECO:0000256" key="3">
    <source>
        <dbReference type="ARBA" id="ARBA00022989"/>
    </source>
</evidence>
<feature type="transmembrane region" description="Helical" evidence="5">
    <location>
        <begin position="66"/>
        <end position="84"/>
    </location>
</feature>
<dbReference type="RefSeq" id="WP_198037301.1">
    <property type="nucleotide sequence ID" value="NZ_JBHEZZ010000001.1"/>
</dbReference>
<comment type="subcellular location">
    <subcellularLocation>
        <location evidence="1">Endomembrane system</location>
        <topology evidence="1">Multi-pass membrane protein</topology>
    </subcellularLocation>
</comment>
<evidence type="ECO:0000256" key="1">
    <source>
        <dbReference type="ARBA" id="ARBA00004127"/>
    </source>
</evidence>
<evidence type="ECO:0000256" key="4">
    <source>
        <dbReference type="ARBA" id="ARBA00023136"/>
    </source>
</evidence>
<feature type="domain" description="DUF1232" evidence="6">
    <location>
        <begin position="70"/>
        <end position="102"/>
    </location>
</feature>
<evidence type="ECO:0000259" key="6">
    <source>
        <dbReference type="Pfam" id="PF06803"/>
    </source>
</evidence>
<protein>
    <submittedName>
        <fullName evidence="7">YkvA family protein</fullName>
    </submittedName>
</protein>
<proteinExistence type="predicted"/>
<sequence length="125" mass="14040">MKKAAALPAAKRRHLDRMSVGRSAWGLYRETRRPGSPGLVRRLAAAPLLVKDVTFGRYPGLTPGRLYGFFLLMAVYVISPIDAIPDFIPVIGWGDDTLVVLWFMNGLVRESGRYVEWRRAGRPGR</sequence>
<reference evidence="7 8" key="1">
    <citation type="submission" date="2024-09" db="EMBL/GenBank/DDBJ databases">
        <authorList>
            <person name="Lee S.D."/>
        </authorList>
    </citation>
    <scope>NUCLEOTIDE SEQUENCE [LARGE SCALE GENOMIC DNA]</scope>
    <source>
        <strain evidence="7 8">N1-5</strain>
    </source>
</reference>
<accession>A0ABV6UEF4</accession>
<keyword evidence="8" id="KW-1185">Reference proteome</keyword>
<evidence type="ECO:0000313" key="7">
    <source>
        <dbReference type="EMBL" id="MFC1399833.1"/>
    </source>
</evidence>
<comment type="caution">
    <text evidence="7">The sequence shown here is derived from an EMBL/GenBank/DDBJ whole genome shotgun (WGS) entry which is preliminary data.</text>
</comment>
<gene>
    <name evidence="7" type="ORF">ACEZDJ_00815</name>
</gene>
<keyword evidence="3 5" id="KW-1133">Transmembrane helix</keyword>
<keyword evidence="4 5" id="KW-0472">Membrane</keyword>
<name>A0ABV6UEF4_9ACTN</name>
<dbReference type="EMBL" id="JBHEZZ010000001">
    <property type="protein sequence ID" value="MFC1399833.1"/>
    <property type="molecule type" value="Genomic_DNA"/>
</dbReference>
<evidence type="ECO:0000313" key="8">
    <source>
        <dbReference type="Proteomes" id="UP001592528"/>
    </source>
</evidence>
<evidence type="ECO:0000256" key="5">
    <source>
        <dbReference type="SAM" id="Phobius"/>
    </source>
</evidence>